<evidence type="ECO:0000256" key="3">
    <source>
        <dbReference type="ARBA" id="ARBA00023163"/>
    </source>
</evidence>
<feature type="domain" description="HTH tetR-type" evidence="5">
    <location>
        <begin position="6"/>
        <end position="66"/>
    </location>
</feature>
<dbReference type="InterPro" id="IPR001647">
    <property type="entry name" value="HTH_TetR"/>
</dbReference>
<evidence type="ECO:0000259" key="5">
    <source>
        <dbReference type="PROSITE" id="PS50977"/>
    </source>
</evidence>
<evidence type="ECO:0000256" key="4">
    <source>
        <dbReference type="PROSITE-ProRule" id="PRU00335"/>
    </source>
</evidence>
<protein>
    <submittedName>
        <fullName evidence="6">AcrR family transcriptional regulator</fullName>
    </submittedName>
</protein>
<dbReference type="InterPro" id="IPR050109">
    <property type="entry name" value="HTH-type_TetR-like_transc_reg"/>
</dbReference>
<evidence type="ECO:0000256" key="2">
    <source>
        <dbReference type="ARBA" id="ARBA00023125"/>
    </source>
</evidence>
<dbReference type="Pfam" id="PF00440">
    <property type="entry name" value="TetR_N"/>
    <property type="match status" value="1"/>
</dbReference>
<dbReference type="GO" id="GO:0000976">
    <property type="term" value="F:transcription cis-regulatory region binding"/>
    <property type="evidence" value="ECO:0007669"/>
    <property type="project" value="TreeGrafter"/>
</dbReference>
<keyword evidence="1" id="KW-0805">Transcription regulation</keyword>
<proteinExistence type="predicted"/>
<gene>
    <name evidence="6" type="ORF">HEB94_007930</name>
</gene>
<dbReference type="EMBL" id="JADBEM010000001">
    <property type="protein sequence ID" value="MBE1611082.1"/>
    <property type="molecule type" value="Genomic_DNA"/>
</dbReference>
<name>A0A927N8U7_9ACTN</name>
<keyword evidence="7" id="KW-1185">Reference proteome</keyword>
<dbReference type="PANTHER" id="PTHR30055">
    <property type="entry name" value="HTH-TYPE TRANSCRIPTIONAL REGULATOR RUTR"/>
    <property type="match status" value="1"/>
</dbReference>
<evidence type="ECO:0000256" key="1">
    <source>
        <dbReference type="ARBA" id="ARBA00023015"/>
    </source>
</evidence>
<dbReference type="InterPro" id="IPR009057">
    <property type="entry name" value="Homeodomain-like_sf"/>
</dbReference>
<keyword evidence="2 4" id="KW-0238">DNA-binding</keyword>
<evidence type="ECO:0000313" key="7">
    <source>
        <dbReference type="Proteomes" id="UP000638648"/>
    </source>
</evidence>
<dbReference type="PRINTS" id="PR00455">
    <property type="entry name" value="HTHTETR"/>
</dbReference>
<dbReference type="SUPFAM" id="SSF46689">
    <property type="entry name" value="Homeodomain-like"/>
    <property type="match status" value="1"/>
</dbReference>
<accession>A0A927N8U7</accession>
<dbReference type="InterPro" id="IPR023772">
    <property type="entry name" value="DNA-bd_HTH_TetR-type_CS"/>
</dbReference>
<dbReference type="PROSITE" id="PS01081">
    <property type="entry name" value="HTH_TETR_1"/>
    <property type="match status" value="1"/>
</dbReference>
<dbReference type="AlphaFoldDB" id="A0A927N8U7"/>
<dbReference type="RefSeq" id="WP_192754348.1">
    <property type="nucleotide sequence ID" value="NZ_BAABJL010000042.1"/>
</dbReference>
<dbReference type="PANTHER" id="PTHR30055:SF234">
    <property type="entry name" value="HTH-TYPE TRANSCRIPTIONAL REGULATOR BETI"/>
    <property type="match status" value="1"/>
</dbReference>
<dbReference type="PROSITE" id="PS50977">
    <property type="entry name" value="HTH_TETR_2"/>
    <property type="match status" value="1"/>
</dbReference>
<dbReference type="GO" id="GO:0003700">
    <property type="term" value="F:DNA-binding transcription factor activity"/>
    <property type="evidence" value="ECO:0007669"/>
    <property type="project" value="TreeGrafter"/>
</dbReference>
<comment type="caution">
    <text evidence="6">The sequence shown here is derived from an EMBL/GenBank/DDBJ whole genome shotgun (WGS) entry which is preliminary data.</text>
</comment>
<feature type="DNA-binding region" description="H-T-H motif" evidence="4">
    <location>
        <begin position="29"/>
        <end position="48"/>
    </location>
</feature>
<organism evidence="6 7">
    <name type="scientific">Actinopolymorpha pittospori</name>
    <dbReference type="NCBI Taxonomy" id="648752"/>
    <lineage>
        <taxon>Bacteria</taxon>
        <taxon>Bacillati</taxon>
        <taxon>Actinomycetota</taxon>
        <taxon>Actinomycetes</taxon>
        <taxon>Propionibacteriales</taxon>
        <taxon>Actinopolymorphaceae</taxon>
        <taxon>Actinopolymorpha</taxon>
    </lineage>
</organism>
<sequence>MAGRRSDTRERIQQVALELFSTQGYEQTSLREVAERLRITRPALYYHFRTKEDILSSVLEDLGSSIEELVQWGQAQPRTARARRQILHRIAGLLNDQWRPLVRFSQVNQTAMKSHPDGARMQERMLALVSLLSDPDAEPAAQFEARLAVVALFMGTVPFLFDLGLTDEQRSAVALEVAGKLVADPDETDDPDETN</sequence>
<keyword evidence="3" id="KW-0804">Transcription</keyword>
<dbReference type="Gene3D" id="1.10.357.10">
    <property type="entry name" value="Tetracycline Repressor, domain 2"/>
    <property type="match status" value="1"/>
</dbReference>
<reference evidence="6" key="1">
    <citation type="submission" date="2020-10" db="EMBL/GenBank/DDBJ databases">
        <title>Sequencing the genomes of 1000 actinobacteria strains.</title>
        <authorList>
            <person name="Klenk H.-P."/>
        </authorList>
    </citation>
    <scope>NUCLEOTIDE SEQUENCE</scope>
    <source>
        <strain evidence="6">DSM 45354</strain>
    </source>
</reference>
<dbReference type="Proteomes" id="UP000638648">
    <property type="component" value="Unassembled WGS sequence"/>
</dbReference>
<evidence type="ECO:0000313" key="6">
    <source>
        <dbReference type="EMBL" id="MBE1611082.1"/>
    </source>
</evidence>